<protein>
    <submittedName>
        <fullName evidence="1">Uncharacterized protein</fullName>
    </submittedName>
</protein>
<dbReference type="AlphaFoldDB" id="A0A381UXC9"/>
<gene>
    <name evidence="1" type="ORF">METZ01_LOCUS85646</name>
</gene>
<name>A0A381UXC9_9ZZZZ</name>
<evidence type="ECO:0000313" key="1">
    <source>
        <dbReference type="EMBL" id="SVA32792.1"/>
    </source>
</evidence>
<sequence length="42" mass="4904">MRIPAQCSERPDSNTHRLQPSVSYRSVLLAIEFVRKPFRGFL</sequence>
<proteinExistence type="predicted"/>
<organism evidence="1">
    <name type="scientific">marine metagenome</name>
    <dbReference type="NCBI Taxonomy" id="408172"/>
    <lineage>
        <taxon>unclassified sequences</taxon>
        <taxon>metagenomes</taxon>
        <taxon>ecological metagenomes</taxon>
    </lineage>
</organism>
<dbReference type="EMBL" id="UINC01007343">
    <property type="protein sequence ID" value="SVA32792.1"/>
    <property type="molecule type" value="Genomic_DNA"/>
</dbReference>
<reference evidence="1" key="1">
    <citation type="submission" date="2018-05" db="EMBL/GenBank/DDBJ databases">
        <authorList>
            <person name="Lanie J.A."/>
            <person name="Ng W.-L."/>
            <person name="Kazmierczak K.M."/>
            <person name="Andrzejewski T.M."/>
            <person name="Davidsen T.M."/>
            <person name="Wayne K.J."/>
            <person name="Tettelin H."/>
            <person name="Glass J.I."/>
            <person name="Rusch D."/>
            <person name="Podicherti R."/>
            <person name="Tsui H.-C.T."/>
            <person name="Winkler M.E."/>
        </authorList>
    </citation>
    <scope>NUCLEOTIDE SEQUENCE</scope>
</reference>
<accession>A0A381UXC9</accession>